<dbReference type="PANTHER" id="PTHR23326">
    <property type="entry name" value="CCR4 NOT-RELATED"/>
    <property type="match status" value="1"/>
</dbReference>
<dbReference type="Proteomes" id="UP000800041">
    <property type="component" value="Unassembled WGS sequence"/>
</dbReference>
<dbReference type="Gene3D" id="2.30.30.1020">
    <property type="entry name" value="CCR4-NOT complex subunit 2/3/5, C-terminal domain"/>
    <property type="match status" value="1"/>
</dbReference>
<keyword evidence="3" id="KW-0804">Transcription</keyword>
<reference evidence="6" key="1">
    <citation type="journal article" date="2020" name="Stud. Mycol.">
        <title>101 Dothideomycetes genomes: a test case for predicting lifestyles and emergence of pathogens.</title>
        <authorList>
            <person name="Haridas S."/>
            <person name="Albert R."/>
            <person name="Binder M."/>
            <person name="Bloem J."/>
            <person name="Labutti K."/>
            <person name="Salamov A."/>
            <person name="Andreopoulos B."/>
            <person name="Baker S."/>
            <person name="Barry K."/>
            <person name="Bills G."/>
            <person name="Bluhm B."/>
            <person name="Cannon C."/>
            <person name="Castanera R."/>
            <person name="Culley D."/>
            <person name="Daum C."/>
            <person name="Ezra D."/>
            <person name="Gonzalez J."/>
            <person name="Henrissat B."/>
            <person name="Kuo A."/>
            <person name="Liang C."/>
            <person name="Lipzen A."/>
            <person name="Lutzoni F."/>
            <person name="Magnuson J."/>
            <person name="Mondo S."/>
            <person name="Nolan M."/>
            <person name="Ohm R."/>
            <person name="Pangilinan J."/>
            <person name="Park H.-J."/>
            <person name="Ramirez L."/>
            <person name="Alfaro M."/>
            <person name="Sun H."/>
            <person name="Tritt A."/>
            <person name="Yoshinaga Y."/>
            <person name="Zwiers L.-H."/>
            <person name="Turgeon B."/>
            <person name="Goodwin S."/>
            <person name="Spatafora J."/>
            <person name="Crous P."/>
            <person name="Grigoriev I."/>
        </authorList>
    </citation>
    <scope>NUCLEOTIDE SEQUENCE</scope>
    <source>
        <strain evidence="6">CBS 113979</strain>
    </source>
</reference>
<dbReference type="Pfam" id="PF04153">
    <property type="entry name" value="NOT2_3_5_C"/>
    <property type="match status" value="1"/>
</dbReference>
<sequence length="488" mass="53385">MNRPVGPGPQPLRAMAGNMFPNQQSAASRNPSLASNRLQNGKLAGNMSGWGVGIPMGSQNAPINPQSRSNTAGLSSFAQTIGGNQNQAQFDPSEFPSLGNSQSQQQNTAAQQIWSNPNIRNTQNTPVQRTQNQPSTSQAPQPSATPLNQQQSQDEGSGTATMRFPGADDYHFGGQGGVGQLAGLAQPQTGSVEEFPPLGGLGEMGQDRRAGMLQNPAYGAEMNGGRQPERTVTSTIGDSRVPPGRLGGGVSRTPGAGQADVERNGRSAREGEMPLRQLQADQGFTTDVDLPEMTQPPRQKRTSEMTDMERFGLPGLLAMITEGSPDYSSLAVGQDLTVLGLDLNRPENSPLYPTFGTPFGDTNARAVMPDFALPPVYTVTNVPPLHSKMASFSDETLFAIFYQYPRDIMQEIAAQELYNRDWRWHKELRQWMMKEQSFPQPVKMNPVQERGYYVFFDVLNWRRERREFVLTYDHLDQRHSAGTTGPSL</sequence>
<feature type="compositionally biased region" description="Basic and acidic residues" evidence="4">
    <location>
        <begin position="260"/>
        <end position="271"/>
    </location>
</feature>
<dbReference type="GO" id="GO:0006355">
    <property type="term" value="P:regulation of DNA-templated transcription"/>
    <property type="evidence" value="ECO:0007669"/>
    <property type="project" value="InterPro"/>
</dbReference>
<organism evidence="6 7">
    <name type="scientific">Aulographum hederae CBS 113979</name>
    <dbReference type="NCBI Taxonomy" id="1176131"/>
    <lineage>
        <taxon>Eukaryota</taxon>
        <taxon>Fungi</taxon>
        <taxon>Dikarya</taxon>
        <taxon>Ascomycota</taxon>
        <taxon>Pezizomycotina</taxon>
        <taxon>Dothideomycetes</taxon>
        <taxon>Pleosporomycetidae</taxon>
        <taxon>Aulographales</taxon>
        <taxon>Aulographaceae</taxon>
    </lineage>
</organism>
<dbReference type="InterPro" id="IPR038635">
    <property type="entry name" value="CCR4-NOT_su2/3/5_C_sf"/>
</dbReference>
<evidence type="ECO:0000256" key="4">
    <source>
        <dbReference type="SAM" id="MobiDB-lite"/>
    </source>
</evidence>
<keyword evidence="7" id="KW-1185">Reference proteome</keyword>
<dbReference type="AlphaFoldDB" id="A0A6G1H316"/>
<feature type="compositionally biased region" description="Polar residues" evidence="4">
    <location>
        <begin position="113"/>
        <end position="160"/>
    </location>
</feature>
<keyword evidence="2" id="KW-0805">Transcription regulation</keyword>
<feature type="compositionally biased region" description="Polar residues" evidence="4">
    <location>
        <begin position="57"/>
        <end position="90"/>
    </location>
</feature>
<dbReference type="EMBL" id="ML977152">
    <property type="protein sequence ID" value="KAF1987410.1"/>
    <property type="molecule type" value="Genomic_DNA"/>
</dbReference>
<feature type="compositionally biased region" description="Polar residues" evidence="4">
    <location>
        <begin position="20"/>
        <end position="39"/>
    </location>
</feature>
<evidence type="ECO:0000259" key="5">
    <source>
        <dbReference type="Pfam" id="PF04153"/>
    </source>
</evidence>
<comment type="similarity">
    <text evidence="1">Belongs to the CNOT2/3/5 family.</text>
</comment>
<dbReference type="InterPro" id="IPR040168">
    <property type="entry name" value="Not2/3/5"/>
</dbReference>
<accession>A0A6G1H316</accession>
<evidence type="ECO:0000313" key="6">
    <source>
        <dbReference type="EMBL" id="KAF1987410.1"/>
    </source>
</evidence>
<name>A0A6G1H316_9PEZI</name>
<evidence type="ECO:0000313" key="7">
    <source>
        <dbReference type="Proteomes" id="UP000800041"/>
    </source>
</evidence>
<dbReference type="OrthoDB" id="25391at2759"/>
<feature type="compositionally biased region" description="Low complexity" evidence="4">
    <location>
        <begin position="100"/>
        <end position="112"/>
    </location>
</feature>
<gene>
    <name evidence="6" type="ORF">K402DRAFT_392680</name>
</gene>
<proteinExistence type="inferred from homology"/>
<protein>
    <recommendedName>
        <fullName evidence="5">NOT2/NOT3/NOT5 C-terminal domain-containing protein</fullName>
    </recommendedName>
</protein>
<evidence type="ECO:0000256" key="3">
    <source>
        <dbReference type="ARBA" id="ARBA00023163"/>
    </source>
</evidence>
<dbReference type="GO" id="GO:0030015">
    <property type="term" value="C:CCR4-NOT core complex"/>
    <property type="evidence" value="ECO:0007669"/>
    <property type="project" value="InterPro"/>
</dbReference>
<dbReference type="InterPro" id="IPR007282">
    <property type="entry name" value="NOT2/3/5_C"/>
</dbReference>
<evidence type="ECO:0000256" key="1">
    <source>
        <dbReference type="ARBA" id="ARBA00007682"/>
    </source>
</evidence>
<evidence type="ECO:0000256" key="2">
    <source>
        <dbReference type="ARBA" id="ARBA00023015"/>
    </source>
</evidence>
<feature type="region of interest" description="Disordered" evidence="4">
    <location>
        <begin position="1"/>
        <end position="192"/>
    </location>
</feature>
<feature type="compositionally biased region" description="Pro residues" evidence="4">
    <location>
        <begin position="1"/>
        <end position="10"/>
    </location>
</feature>
<feature type="domain" description="NOT2/NOT3/NOT5 C-terminal" evidence="5">
    <location>
        <begin position="353"/>
        <end position="475"/>
    </location>
</feature>
<feature type="region of interest" description="Disordered" evidence="4">
    <location>
        <begin position="218"/>
        <end position="271"/>
    </location>
</feature>
<dbReference type="GO" id="GO:0000289">
    <property type="term" value="P:nuclear-transcribed mRNA poly(A) tail shortening"/>
    <property type="evidence" value="ECO:0007669"/>
    <property type="project" value="UniProtKB-ARBA"/>
</dbReference>